<dbReference type="SUPFAM" id="SSF51395">
    <property type="entry name" value="FMN-linked oxidoreductases"/>
    <property type="match status" value="1"/>
</dbReference>
<dbReference type="CDD" id="cd02933">
    <property type="entry name" value="OYE_like_FMN"/>
    <property type="match status" value="1"/>
</dbReference>
<sequence>MAPSTSKLFEPVKLGPLQLQHRVALAPLTRNRNDDDHVALPIKQQYYADRATVPGTLVISEATGIAAGQEGAKHLPSFVSDEQVASWKKVIQAVHDKGSFWFQQLWDQGRAADPSYTASRGGKYKSSSASALDGKDQAPAEATEEDIQQVINDYVATAKRVVSAGGDGVEIHGAHGYLLDQFLSDTVNQRTDKWGGSIENRARLLLEVVRAVSAAIGADRVGLRLSPYASFQGAIKSDTKELNLYIVEQLKTLDKPLAYLSLVEAVGDPAAFFASDDSRTLDFLLEAWNNHSPVIVAGGYSPKSAQEAVDGHYAKWDVIIAFGRLFLANPDLVYRIQHGIELNQYNRNTFYLPTSNEGYNDYPFSPEYLKASA</sequence>
<dbReference type="OrthoDB" id="276546at2759"/>
<dbReference type="PANTHER" id="PTHR22893">
    <property type="entry name" value="NADH OXIDOREDUCTASE-RELATED"/>
    <property type="match status" value="1"/>
</dbReference>
<dbReference type="Proteomes" id="UP000813385">
    <property type="component" value="Unassembled WGS sequence"/>
</dbReference>
<dbReference type="GO" id="GO:0010181">
    <property type="term" value="F:FMN binding"/>
    <property type="evidence" value="ECO:0007669"/>
    <property type="project" value="InterPro"/>
</dbReference>
<organism evidence="4 5">
    <name type="scientific">Plectosphaerella cucumerina</name>
    <dbReference type="NCBI Taxonomy" id="40658"/>
    <lineage>
        <taxon>Eukaryota</taxon>
        <taxon>Fungi</taxon>
        <taxon>Dikarya</taxon>
        <taxon>Ascomycota</taxon>
        <taxon>Pezizomycotina</taxon>
        <taxon>Sordariomycetes</taxon>
        <taxon>Hypocreomycetidae</taxon>
        <taxon>Glomerellales</taxon>
        <taxon>Plectosphaerellaceae</taxon>
        <taxon>Plectosphaerella</taxon>
    </lineage>
</organism>
<dbReference type="EMBL" id="JAGPXD010000001">
    <property type="protein sequence ID" value="KAH7374852.1"/>
    <property type="molecule type" value="Genomic_DNA"/>
</dbReference>
<evidence type="ECO:0000256" key="2">
    <source>
        <dbReference type="SAM" id="MobiDB-lite"/>
    </source>
</evidence>
<evidence type="ECO:0000256" key="1">
    <source>
        <dbReference type="ARBA" id="ARBA00022630"/>
    </source>
</evidence>
<comment type="caution">
    <text evidence="4">The sequence shown here is derived from an EMBL/GenBank/DDBJ whole genome shotgun (WGS) entry which is preliminary data.</text>
</comment>
<dbReference type="FunFam" id="3.20.20.70:FF:000138">
    <property type="entry name" value="NADPH dehydrogenase 1"/>
    <property type="match status" value="1"/>
</dbReference>
<keyword evidence="1" id="KW-0285">Flavoprotein</keyword>
<name>A0A8K0X7I7_9PEZI</name>
<evidence type="ECO:0000259" key="3">
    <source>
        <dbReference type="Pfam" id="PF00724"/>
    </source>
</evidence>
<dbReference type="InterPro" id="IPR001155">
    <property type="entry name" value="OxRdtase_FMN_N"/>
</dbReference>
<evidence type="ECO:0000313" key="4">
    <source>
        <dbReference type="EMBL" id="KAH7374852.1"/>
    </source>
</evidence>
<dbReference type="GO" id="GO:0003959">
    <property type="term" value="F:NADPH dehydrogenase activity"/>
    <property type="evidence" value="ECO:0007669"/>
    <property type="project" value="TreeGrafter"/>
</dbReference>
<dbReference type="InterPro" id="IPR045247">
    <property type="entry name" value="Oye-like"/>
</dbReference>
<protein>
    <submittedName>
        <fullName evidence="4">NADPH dehydrogenase</fullName>
    </submittedName>
</protein>
<feature type="domain" description="NADH:flavin oxidoreductase/NADH oxidase N-terminal" evidence="3">
    <location>
        <begin position="7"/>
        <end position="343"/>
    </location>
</feature>
<dbReference type="Gene3D" id="3.20.20.70">
    <property type="entry name" value="Aldolase class I"/>
    <property type="match status" value="1"/>
</dbReference>
<evidence type="ECO:0000313" key="5">
    <source>
        <dbReference type="Proteomes" id="UP000813385"/>
    </source>
</evidence>
<dbReference type="Pfam" id="PF00724">
    <property type="entry name" value="Oxidored_FMN"/>
    <property type="match status" value="1"/>
</dbReference>
<feature type="region of interest" description="Disordered" evidence="2">
    <location>
        <begin position="115"/>
        <end position="143"/>
    </location>
</feature>
<proteinExistence type="predicted"/>
<gene>
    <name evidence="4" type="ORF">B0T11DRAFT_269276</name>
</gene>
<dbReference type="AlphaFoldDB" id="A0A8K0X7I7"/>
<reference evidence="4" key="1">
    <citation type="journal article" date="2021" name="Nat. Commun.">
        <title>Genetic determinants of endophytism in the Arabidopsis root mycobiome.</title>
        <authorList>
            <person name="Mesny F."/>
            <person name="Miyauchi S."/>
            <person name="Thiergart T."/>
            <person name="Pickel B."/>
            <person name="Atanasova L."/>
            <person name="Karlsson M."/>
            <person name="Huettel B."/>
            <person name="Barry K.W."/>
            <person name="Haridas S."/>
            <person name="Chen C."/>
            <person name="Bauer D."/>
            <person name="Andreopoulos W."/>
            <person name="Pangilinan J."/>
            <person name="LaButti K."/>
            <person name="Riley R."/>
            <person name="Lipzen A."/>
            <person name="Clum A."/>
            <person name="Drula E."/>
            <person name="Henrissat B."/>
            <person name="Kohler A."/>
            <person name="Grigoriev I.V."/>
            <person name="Martin F.M."/>
            <person name="Hacquard S."/>
        </authorList>
    </citation>
    <scope>NUCLEOTIDE SEQUENCE</scope>
    <source>
        <strain evidence="4">MPI-CAGE-AT-0016</strain>
    </source>
</reference>
<keyword evidence="5" id="KW-1185">Reference proteome</keyword>
<dbReference type="InterPro" id="IPR013785">
    <property type="entry name" value="Aldolase_TIM"/>
</dbReference>
<accession>A0A8K0X7I7</accession>
<dbReference type="PANTHER" id="PTHR22893:SF91">
    <property type="entry name" value="NADPH DEHYDROGENASE 2-RELATED"/>
    <property type="match status" value="1"/>
</dbReference>